<dbReference type="GO" id="GO:0070402">
    <property type="term" value="F:NADPH binding"/>
    <property type="evidence" value="ECO:0007669"/>
    <property type="project" value="InterPro"/>
</dbReference>
<dbReference type="FunFam" id="3.40.50.720:FF:000045">
    <property type="entry name" value="1-deoxy-D-xylulose 5-phosphate reductoisomerase"/>
    <property type="match status" value="1"/>
</dbReference>
<protein>
    <recommendedName>
        <fullName evidence="9">1-deoxy-D-xylulose 5-phosphate reductoisomerase</fullName>
        <shortName evidence="9">DXP reductoisomerase</shortName>
        <ecNumber evidence="9">1.1.1.267</ecNumber>
    </recommendedName>
    <alternativeName>
        <fullName evidence="9">1-deoxyxylulose-5-phosphate reductoisomerase</fullName>
    </alternativeName>
    <alternativeName>
        <fullName evidence="9">2-C-methyl-D-erythritol 4-phosphate synthase</fullName>
    </alternativeName>
</protein>
<feature type="binding site" evidence="9">
    <location>
        <position position="270"/>
    </location>
    <ligand>
        <name>1-deoxy-D-xylulose 5-phosphate</name>
        <dbReference type="ChEBI" id="CHEBI:57792"/>
    </ligand>
</feature>
<evidence type="ECO:0000259" key="11">
    <source>
        <dbReference type="Pfam" id="PF02670"/>
    </source>
</evidence>
<comment type="caution">
    <text evidence="14">The sequence shown here is derived from an EMBL/GenBank/DDBJ whole genome shotgun (WGS) entry which is preliminary data.</text>
</comment>
<name>A0A919L7Q6_9ACTN</name>
<evidence type="ECO:0000259" key="12">
    <source>
        <dbReference type="Pfam" id="PF08436"/>
    </source>
</evidence>
<dbReference type="GO" id="GO:0030145">
    <property type="term" value="F:manganese ion binding"/>
    <property type="evidence" value="ECO:0007669"/>
    <property type="project" value="TreeGrafter"/>
</dbReference>
<dbReference type="NCBIfam" id="TIGR00243">
    <property type="entry name" value="Dxr"/>
    <property type="match status" value="1"/>
</dbReference>
<feature type="binding site" evidence="9">
    <location>
        <position position="223"/>
    </location>
    <ligand>
        <name>1-deoxy-D-xylulose 5-phosphate</name>
        <dbReference type="ChEBI" id="CHEBI:57792"/>
    </ligand>
</feature>
<feature type="binding site" evidence="9">
    <location>
        <position position="222"/>
    </location>
    <ligand>
        <name>1-deoxy-D-xylulose 5-phosphate</name>
        <dbReference type="ChEBI" id="CHEBI:57792"/>
    </ligand>
</feature>
<comment type="catalytic activity">
    <reaction evidence="8">
        <text>2-C-methyl-D-erythritol 4-phosphate + NADP(+) = 1-deoxy-D-xylulose 5-phosphate + NADPH + H(+)</text>
        <dbReference type="Rhea" id="RHEA:13717"/>
        <dbReference type="ChEBI" id="CHEBI:15378"/>
        <dbReference type="ChEBI" id="CHEBI:57783"/>
        <dbReference type="ChEBI" id="CHEBI:57792"/>
        <dbReference type="ChEBI" id="CHEBI:58262"/>
        <dbReference type="ChEBI" id="CHEBI:58349"/>
        <dbReference type="EC" id="1.1.1.267"/>
    </reaction>
    <physiologicalReaction direction="right-to-left" evidence="8">
        <dbReference type="Rhea" id="RHEA:13719"/>
    </physiologicalReaction>
</comment>
<sequence>MAAVRCAPTPLTRAVPGAPGHRAGGGALPAAPVGPRTRSGNNGSMSDSPSPSPLADPHLVFDPGGGPSARRDVVVLGSTGSIGTQAIDLVLRNPDRFRVTGLSAAGGRVALLAEQAHRLRVRTVAVAQEEAVPALREALAERYGAGESLPEILAGPEAATELAASDCHTVLNGITGSIGLAPTLAALGAGRTLALANKESLIVGGPLVRALAKPGQIIPVDSEHAALFQALASGTRAQVRKLVVTASGGPFRGRGKAELAHVTPEDALAHPTWAMGPVITVNSATLVNKGLEVIEAHLLYDIPFERIEVVVHPQSYVHSMVEFTDGSTLAQATPPDMRGPIAIGLGWPERIPDAAPAFDWTKASTWEFFPLDTEAFPAVGLARHVGQLASTAPAVFNAANEECVDAFLNGALPFPGIMETVTEVVAEHGTPRTGTSLTVADVLEAETWARARARELSAKATAEART</sequence>
<dbReference type="HAMAP" id="MF_00183">
    <property type="entry name" value="DXP_reductoisom"/>
    <property type="match status" value="1"/>
</dbReference>
<evidence type="ECO:0000256" key="6">
    <source>
        <dbReference type="ARBA" id="ARBA00023211"/>
    </source>
</evidence>
<dbReference type="EC" id="1.1.1.267" evidence="9"/>
<dbReference type="Pfam" id="PF13288">
    <property type="entry name" value="DXPR_C"/>
    <property type="match status" value="1"/>
</dbReference>
<keyword evidence="4 9" id="KW-0521">NADP</keyword>
<reference evidence="14" key="1">
    <citation type="journal article" date="2014" name="Int. J. Syst. Evol. Microbiol.">
        <title>Complete genome sequence of Corynebacterium casei LMG S-19264T (=DSM 44701T), isolated from a smear-ripened cheese.</title>
        <authorList>
            <consortium name="US DOE Joint Genome Institute (JGI-PGF)"/>
            <person name="Walter F."/>
            <person name="Albersmeier A."/>
            <person name="Kalinowski J."/>
            <person name="Ruckert C."/>
        </authorList>
    </citation>
    <scope>NUCLEOTIDE SEQUENCE</scope>
    <source>
        <strain evidence="14">JCM 5069</strain>
    </source>
</reference>
<feature type="domain" description="1-deoxy-D-xylulose 5-phosphate reductoisomerase N-terminal" evidence="11">
    <location>
        <begin position="73"/>
        <end position="205"/>
    </location>
</feature>
<evidence type="ECO:0000256" key="9">
    <source>
        <dbReference type="HAMAP-Rule" id="MF_00183"/>
    </source>
</evidence>
<feature type="binding site" evidence="9">
    <location>
        <position position="82"/>
    </location>
    <ligand>
        <name>NADPH</name>
        <dbReference type="ChEBI" id="CHEBI:57783"/>
    </ligand>
</feature>
<dbReference type="GO" id="GO:0030604">
    <property type="term" value="F:1-deoxy-D-xylulose-5-phosphate reductoisomerase activity"/>
    <property type="evidence" value="ECO:0007669"/>
    <property type="project" value="UniProtKB-UniRule"/>
</dbReference>
<dbReference type="InterPro" id="IPR013644">
    <property type="entry name" value="DXP_reductoisomerase_C"/>
</dbReference>
<dbReference type="InterPro" id="IPR036169">
    <property type="entry name" value="DXPR_C_sf"/>
</dbReference>
<feature type="binding site" evidence="9">
    <location>
        <position position="80"/>
    </location>
    <ligand>
        <name>NADPH</name>
        <dbReference type="ChEBI" id="CHEBI:57783"/>
    </ligand>
</feature>
<dbReference type="SUPFAM" id="SSF51735">
    <property type="entry name" value="NAD(P)-binding Rossmann-fold domains"/>
    <property type="match status" value="1"/>
</dbReference>
<accession>A0A919L7Q6</accession>
<comment type="similarity">
    <text evidence="2 9">Belongs to the DXR family.</text>
</comment>
<dbReference type="Gene3D" id="1.10.1740.10">
    <property type="match status" value="1"/>
</dbReference>
<dbReference type="InterPro" id="IPR036291">
    <property type="entry name" value="NAD(P)-bd_dom_sf"/>
</dbReference>
<keyword evidence="15" id="KW-1185">Reference proteome</keyword>
<feature type="binding site" evidence="9">
    <location>
        <position position="199"/>
    </location>
    <ligand>
        <name>NADPH</name>
        <dbReference type="ChEBI" id="CHEBI:57783"/>
    </ligand>
</feature>
<dbReference type="InterPro" id="IPR026877">
    <property type="entry name" value="DXPR_C"/>
</dbReference>
<dbReference type="Pfam" id="PF02670">
    <property type="entry name" value="DXP_reductoisom"/>
    <property type="match status" value="1"/>
</dbReference>
<feature type="binding site" evidence="9">
    <location>
        <position position="289"/>
    </location>
    <ligand>
        <name>1-deoxy-D-xylulose 5-phosphate</name>
        <dbReference type="ChEBI" id="CHEBI:57792"/>
    </ligand>
</feature>
<organism evidence="14 15">
    <name type="scientific">Streptomyces sulfonofaciens</name>
    <dbReference type="NCBI Taxonomy" id="68272"/>
    <lineage>
        <taxon>Bacteria</taxon>
        <taxon>Bacillati</taxon>
        <taxon>Actinomycetota</taxon>
        <taxon>Actinomycetes</taxon>
        <taxon>Kitasatosporales</taxon>
        <taxon>Streptomycetaceae</taxon>
        <taxon>Streptomyces</taxon>
    </lineage>
</organism>
<feature type="binding site" evidence="9">
    <location>
        <position position="276"/>
    </location>
    <ligand>
        <name>NADPH</name>
        <dbReference type="ChEBI" id="CHEBI:57783"/>
    </ligand>
</feature>
<evidence type="ECO:0000259" key="13">
    <source>
        <dbReference type="Pfam" id="PF13288"/>
    </source>
</evidence>
<comment type="pathway">
    <text evidence="1 9">Isoprenoid biosynthesis; isopentenyl diphosphate biosynthesis via DXP pathway; isopentenyl diphosphate from 1-deoxy-D-xylulose 5-phosphate: step 1/6.</text>
</comment>
<evidence type="ECO:0000256" key="4">
    <source>
        <dbReference type="ARBA" id="ARBA00022857"/>
    </source>
</evidence>
<evidence type="ECO:0000256" key="5">
    <source>
        <dbReference type="ARBA" id="ARBA00023002"/>
    </source>
</evidence>
<dbReference type="Pfam" id="PF08436">
    <property type="entry name" value="DXP_redisom_C"/>
    <property type="match status" value="1"/>
</dbReference>
<keyword evidence="3 9" id="KW-0479">Metal-binding</keyword>
<feature type="binding site" evidence="9">
    <location>
        <position position="283"/>
    </location>
    <ligand>
        <name>1-deoxy-D-xylulose 5-phosphate</name>
        <dbReference type="ChEBI" id="CHEBI:57792"/>
    </ligand>
</feature>
<feature type="binding site" evidence="9">
    <location>
        <position position="198"/>
    </location>
    <ligand>
        <name>1-deoxy-D-xylulose 5-phosphate</name>
        <dbReference type="ChEBI" id="CHEBI:57792"/>
    </ligand>
</feature>
<comment type="caution">
    <text evidence="9">Lacks conserved residue(s) required for the propagation of feature annotation.</text>
</comment>
<keyword evidence="6 9" id="KW-0464">Manganese</keyword>
<comment type="function">
    <text evidence="9">Catalyzes the NADPH-dependent rearrangement and reduction of 1-deoxy-D-xylulose-5-phosphate (DXP) to 2-C-methyl-D-erythritol 4-phosphate (MEP).</text>
</comment>
<dbReference type="Gene3D" id="3.40.50.720">
    <property type="entry name" value="NAD(P)-binding Rossmann-like Domain"/>
    <property type="match status" value="1"/>
</dbReference>
<feature type="binding site" evidence="9">
    <location>
        <position position="105"/>
    </location>
    <ligand>
        <name>NADPH</name>
        <dbReference type="ChEBI" id="CHEBI:57783"/>
    </ligand>
</feature>
<dbReference type="EMBL" id="BNCD01000023">
    <property type="protein sequence ID" value="GHH86529.1"/>
    <property type="molecule type" value="Genomic_DNA"/>
</dbReference>
<keyword evidence="9" id="KW-0460">Magnesium</keyword>
<feature type="domain" description="1-deoxy-D-xylulose 5-phosphate reductoisomerase C-terminal" evidence="12">
    <location>
        <begin position="217"/>
        <end position="300"/>
    </location>
</feature>
<feature type="region of interest" description="Disordered" evidence="10">
    <location>
        <begin position="1"/>
        <end position="66"/>
    </location>
</feature>
<evidence type="ECO:0000256" key="2">
    <source>
        <dbReference type="ARBA" id="ARBA00006825"/>
    </source>
</evidence>
<dbReference type="GO" id="GO:0051484">
    <property type="term" value="P:isopentenyl diphosphate biosynthetic process, methylerythritol 4-phosphate pathway involved in terpenoid biosynthetic process"/>
    <property type="evidence" value="ECO:0007669"/>
    <property type="project" value="UniProtKB-ARBA"/>
</dbReference>
<feature type="binding site" evidence="9">
    <location>
        <position position="197"/>
    </location>
    <ligand>
        <name>NADPH</name>
        <dbReference type="ChEBI" id="CHEBI:57783"/>
    </ligand>
</feature>
<feature type="compositionally biased region" description="Low complexity" evidence="10">
    <location>
        <begin position="28"/>
        <end position="49"/>
    </location>
</feature>
<dbReference type="AlphaFoldDB" id="A0A919L7Q6"/>
<dbReference type="PANTHER" id="PTHR30525">
    <property type="entry name" value="1-DEOXY-D-XYLULOSE 5-PHOSPHATE REDUCTOISOMERASE"/>
    <property type="match status" value="1"/>
</dbReference>
<feature type="binding site" evidence="9">
    <location>
        <position position="247"/>
    </location>
    <ligand>
        <name>1-deoxy-D-xylulose 5-phosphate</name>
        <dbReference type="ChEBI" id="CHEBI:57792"/>
    </ligand>
</feature>
<evidence type="ECO:0000313" key="14">
    <source>
        <dbReference type="EMBL" id="GHH86529.1"/>
    </source>
</evidence>
<evidence type="ECO:0000256" key="7">
    <source>
        <dbReference type="ARBA" id="ARBA00023229"/>
    </source>
</evidence>
<dbReference type="PANTHER" id="PTHR30525:SF0">
    <property type="entry name" value="1-DEOXY-D-XYLULOSE 5-PHOSPHATE REDUCTOISOMERASE, CHLOROPLASTIC"/>
    <property type="match status" value="1"/>
</dbReference>
<gene>
    <name evidence="9 14" type="primary">dxr</name>
    <name evidence="14" type="ORF">GCM10018793_58710</name>
</gene>
<feature type="binding site" evidence="9">
    <location>
        <position position="223"/>
    </location>
    <ligand>
        <name>Mn(2+)</name>
        <dbReference type="ChEBI" id="CHEBI:29035"/>
    </ligand>
</feature>
<dbReference type="PIRSF" id="PIRSF006205">
    <property type="entry name" value="Dxp_reductismrs"/>
    <property type="match status" value="1"/>
</dbReference>
<dbReference type="Proteomes" id="UP000603708">
    <property type="component" value="Unassembled WGS sequence"/>
</dbReference>
<reference evidence="14" key="2">
    <citation type="submission" date="2020-09" db="EMBL/GenBank/DDBJ databases">
        <authorList>
            <person name="Sun Q."/>
            <person name="Ohkuma M."/>
        </authorList>
    </citation>
    <scope>NUCLEOTIDE SEQUENCE</scope>
    <source>
        <strain evidence="14">JCM 5069</strain>
    </source>
</reference>
<comment type="cofactor">
    <cofactor evidence="9">
        <name>Mg(2+)</name>
        <dbReference type="ChEBI" id="CHEBI:18420"/>
    </cofactor>
    <cofactor evidence="9">
        <name>Mn(2+)</name>
        <dbReference type="ChEBI" id="CHEBI:29035"/>
    </cofactor>
</comment>
<feature type="binding site" evidence="9">
    <location>
        <position position="221"/>
    </location>
    <ligand>
        <name>Mn(2+)</name>
        <dbReference type="ChEBI" id="CHEBI:29035"/>
    </ligand>
</feature>
<feature type="binding site" evidence="9">
    <location>
        <position position="81"/>
    </location>
    <ligand>
        <name>NADPH</name>
        <dbReference type="ChEBI" id="CHEBI:57783"/>
    </ligand>
</feature>
<dbReference type="SUPFAM" id="SSF69055">
    <property type="entry name" value="1-deoxy-D-xylulose-5-phosphate reductoisomerase, C-terminal domain"/>
    <property type="match status" value="1"/>
</dbReference>
<feature type="binding site" evidence="9">
    <location>
        <position position="292"/>
    </location>
    <ligand>
        <name>Mn(2+)</name>
        <dbReference type="ChEBI" id="CHEBI:29035"/>
    </ligand>
</feature>
<feature type="binding site" evidence="9">
    <location>
        <position position="79"/>
    </location>
    <ligand>
        <name>NADPH</name>
        <dbReference type="ChEBI" id="CHEBI:57783"/>
    </ligand>
</feature>
<keyword evidence="7 9" id="KW-0414">Isoprene biosynthesis</keyword>
<evidence type="ECO:0000256" key="10">
    <source>
        <dbReference type="SAM" id="MobiDB-lite"/>
    </source>
</evidence>
<feature type="binding site" evidence="9">
    <location>
        <position position="292"/>
    </location>
    <ligand>
        <name>1-deoxy-D-xylulose 5-phosphate</name>
        <dbReference type="ChEBI" id="CHEBI:57792"/>
    </ligand>
</feature>
<dbReference type="InterPro" id="IPR003821">
    <property type="entry name" value="DXP_reductoisomerase"/>
</dbReference>
<proteinExistence type="inferred from homology"/>
<dbReference type="InterPro" id="IPR013512">
    <property type="entry name" value="DXP_reductoisomerase_N"/>
</dbReference>
<evidence type="ECO:0000313" key="15">
    <source>
        <dbReference type="Proteomes" id="UP000603708"/>
    </source>
</evidence>
<evidence type="ECO:0000256" key="3">
    <source>
        <dbReference type="ARBA" id="ARBA00022723"/>
    </source>
</evidence>
<feature type="domain" description="DXP reductoisomerase C-terminal" evidence="13">
    <location>
        <begin position="334"/>
        <end position="451"/>
    </location>
</feature>
<evidence type="ECO:0000256" key="1">
    <source>
        <dbReference type="ARBA" id="ARBA00005094"/>
    </source>
</evidence>
<evidence type="ECO:0000256" key="8">
    <source>
        <dbReference type="ARBA" id="ARBA00048543"/>
    </source>
</evidence>
<dbReference type="SUPFAM" id="SSF55347">
    <property type="entry name" value="Glyceraldehyde-3-phosphate dehydrogenase-like, C-terminal domain"/>
    <property type="match status" value="1"/>
</dbReference>
<feature type="binding site" evidence="9">
    <location>
        <position position="288"/>
    </location>
    <ligand>
        <name>1-deoxy-D-xylulose 5-phosphate</name>
        <dbReference type="ChEBI" id="CHEBI:57792"/>
    </ligand>
</feature>
<keyword evidence="5 9" id="KW-0560">Oxidoreductase</keyword>